<accession>A0A6G6SSR3</accession>
<dbReference type="GeneID" id="57332545"/>
<dbReference type="Proteomes" id="UP000612266">
    <property type="component" value="Unassembled WGS sequence"/>
</dbReference>
<sequence length="133" mass="15603">MPLISLIKSSNGDNENEVLYRTFHERNARYLERENQSDKFKIIWNIDDASPSVFMNSDDLVSLLEDLEILVQEACKNNDHEILNHLKEIAVLCKLCLWNESLFYLEFSPWGVSLDSYPTKIPEQYRFNISTID</sequence>
<dbReference type="EMBL" id="JADSJR010000049">
    <property type="protein sequence ID" value="MBG2916329.1"/>
    <property type="molecule type" value="Genomic_DNA"/>
</dbReference>
<dbReference type="RefSeq" id="WP_075674330.1">
    <property type="nucleotide sequence ID" value="NZ_CP047349.1"/>
</dbReference>
<evidence type="ECO:0000313" key="1">
    <source>
        <dbReference type="EMBL" id="MBG2916329.1"/>
    </source>
</evidence>
<comment type="caution">
    <text evidence="1">The sequence shown here is derived from an EMBL/GenBank/DDBJ whole genome shotgun (WGS) entry which is preliminary data.</text>
</comment>
<evidence type="ECO:0000313" key="2">
    <source>
        <dbReference type="Proteomes" id="UP000612266"/>
    </source>
</evidence>
<organism evidence="1 2">
    <name type="scientific">Proteus terrae subsp. cibarius</name>
    <dbReference type="NCBI Taxonomy" id="626774"/>
    <lineage>
        <taxon>Bacteria</taxon>
        <taxon>Pseudomonadati</taxon>
        <taxon>Pseudomonadota</taxon>
        <taxon>Gammaproteobacteria</taxon>
        <taxon>Enterobacterales</taxon>
        <taxon>Morganellaceae</taxon>
        <taxon>Proteus</taxon>
    </lineage>
</organism>
<dbReference type="AlphaFoldDB" id="A0A6G6SSR3"/>
<protein>
    <submittedName>
        <fullName evidence="1">Uncharacterized protein</fullName>
    </submittedName>
</protein>
<reference evidence="1" key="1">
    <citation type="submission" date="2020-11" db="EMBL/GenBank/DDBJ databases">
        <title>Enhanced detection system for hospital associated transmission using whole genome sequencing surveillance.</title>
        <authorList>
            <person name="Harrison L.H."/>
            <person name="Van Tyne D."/>
            <person name="Marsh J.W."/>
            <person name="Griffith M.P."/>
            <person name="Snyder D.J."/>
            <person name="Cooper V.S."/>
            <person name="Mustapha M."/>
        </authorList>
    </citation>
    <scope>NUCLEOTIDE SEQUENCE</scope>
    <source>
        <strain evidence="1">PR00070</strain>
    </source>
</reference>
<proteinExistence type="predicted"/>
<name>A0A6G6SSR3_9GAMM</name>
<gene>
    <name evidence="1" type="ORF">I4901_18395</name>
</gene>